<gene>
    <name evidence="1" type="primary">ycfL</name>
    <name evidence="1" type="ORF">ERS008472_03281</name>
</gene>
<dbReference type="InterPro" id="IPR010824">
    <property type="entry name" value="DUF1425"/>
</dbReference>
<name>A0A0T9QH86_9GAMM</name>
<dbReference type="InterPro" id="IPR038483">
    <property type="entry name" value="YcfL-like_sf"/>
</dbReference>
<dbReference type="Gene3D" id="2.60.40.3230">
    <property type="match status" value="1"/>
</dbReference>
<dbReference type="PROSITE" id="PS51257">
    <property type="entry name" value="PROKAR_LIPOPROTEIN"/>
    <property type="match status" value="1"/>
</dbReference>
<protein>
    <submittedName>
        <fullName evidence="1">Putative lipoprotein</fullName>
    </submittedName>
</protein>
<keyword evidence="2" id="KW-1185">Reference proteome</keyword>
<dbReference type="EMBL" id="CQAW01000017">
    <property type="protein sequence ID" value="CNI11847.1"/>
    <property type="molecule type" value="Genomic_DNA"/>
</dbReference>
<accession>A0A0T9QH86</accession>
<evidence type="ECO:0000313" key="1">
    <source>
        <dbReference type="EMBL" id="CNI11847.1"/>
    </source>
</evidence>
<dbReference type="AlphaFoldDB" id="A0A0T9QH86"/>
<keyword evidence="1" id="KW-0449">Lipoprotein</keyword>
<proteinExistence type="predicted"/>
<reference evidence="2" key="1">
    <citation type="submission" date="2015-03" db="EMBL/GenBank/DDBJ databases">
        <authorList>
            <consortium name="Pathogen Informatics"/>
            <person name="Murphy D."/>
        </authorList>
    </citation>
    <scope>NUCLEOTIDE SEQUENCE [LARGE SCALE GENOMIC DNA]</scope>
    <source>
        <strain evidence="2">IP6945</strain>
    </source>
</reference>
<dbReference type="CDD" id="cd09030">
    <property type="entry name" value="DUF1425"/>
    <property type="match status" value="1"/>
</dbReference>
<dbReference type="Proteomes" id="UP000041882">
    <property type="component" value="Unassembled WGS sequence"/>
</dbReference>
<organism evidence="1 2">
    <name type="scientific">Yersinia thracica</name>
    <dbReference type="NCBI Taxonomy" id="2890319"/>
    <lineage>
        <taxon>Bacteria</taxon>
        <taxon>Pseudomonadati</taxon>
        <taxon>Pseudomonadota</taxon>
        <taxon>Gammaproteobacteria</taxon>
        <taxon>Enterobacterales</taxon>
        <taxon>Yersiniaceae</taxon>
        <taxon>Yersinia</taxon>
    </lineage>
</organism>
<evidence type="ECO:0000313" key="2">
    <source>
        <dbReference type="Proteomes" id="UP000041882"/>
    </source>
</evidence>
<dbReference type="Pfam" id="PF07233">
    <property type="entry name" value="DUF1425"/>
    <property type="match status" value="1"/>
</dbReference>
<dbReference type="RefSeq" id="WP_050115767.1">
    <property type="nucleotide sequence ID" value="NZ_CACVAB010000057.1"/>
</dbReference>
<sequence>MRPVKAFLLPLTHLLPLIVFACIATLLGCSSPKGIAVNKQQTVVMDSSVLTAGILASQPAISTSDGHNVARSVMTNSQNKPIKINYRFYWYDAQGLDVPPLEAPRSIIIAPDNDVEIQSVNNNFNARSARVYLFL</sequence>